<dbReference type="InterPro" id="IPR037121">
    <property type="entry name" value="Ribosomal_bL25_C"/>
</dbReference>
<accession>A0A1G2R507</accession>
<dbReference type="Gene3D" id="2.170.120.20">
    <property type="entry name" value="Ribosomal protein L25, beta domain"/>
    <property type="match status" value="1"/>
</dbReference>
<keyword evidence="3 5" id="KW-0689">Ribosomal protein</keyword>
<dbReference type="Pfam" id="PF14693">
    <property type="entry name" value="Ribosomal_TL5_C"/>
    <property type="match status" value="1"/>
</dbReference>
<reference evidence="8 9" key="1">
    <citation type="journal article" date="2016" name="Nat. Commun.">
        <title>Thousands of microbial genomes shed light on interconnected biogeochemical processes in an aquifer system.</title>
        <authorList>
            <person name="Anantharaman K."/>
            <person name="Brown C.T."/>
            <person name="Hug L.A."/>
            <person name="Sharon I."/>
            <person name="Castelle C.J."/>
            <person name="Probst A.J."/>
            <person name="Thomas B.C."/>
            <person name="Singh A."/>
            <person name="Wilkins M.J."/>
            <person name="Karaoz U."/>
            <person name="Brodie E.L."/>
            <person name="Williams K.H."/>
            <person name="Hubbard S.S."/>
            <person name="Banfield J.F."/>
        </authorList>
    </citation>
    <scope>NUCLEOTIDE SEQUENCE [LARGE SCALE GENOMIC DNA]</scope>
</reference>
<dbReference type="GO" id="GO:0003735">
    <property type="term" value="F:structural constituent of ribosome"/>
    <property type="evidence" value="ECO:0007669"/>
    <property type="project" value="InterPro"/>
</dbReference>
<dbReference type="NCBIfam" id="TIGR00731">
    <property type="entry name" value="bL25_bact_ctc"/>
    <property type="match status" value="1"/>
</dbReference>
<dbReference type="HAMAP" id="MF_01334">
    <property type="entry name" value="Ribosomal_bL25_CTC"/>
    <property type="match status" value="1"/>
</dbReference>
<dbReference type="InterPro" id="IPR020930">
    <property type="entry name" value="Ribosomal_uL5_bac-type"/>
</dbReference>
<dbReference type="InterPro" id="IPR020056">
    <property type="entry name" value="Rbsml_bL25/Gln-tRNA_synth_N"/>
</dbReference>
<dbReference type="CDD" id="cd00495">
    <property type="entry name" value="Ribosomal_L25_TL5_CTC"/>
    <property type="match status" value="1"/>
</dbReference>
<evidence type="ECO:0000259" key="6">
    <source>
        <dbReference type="Pfam" id="PF01386"/>
    </source>
</evidence>
<evidence type="ECO:0000256" key="5">
    <source>
        <dbReference type="HAMAP-Rule" id="MF_01334"/>
    </source>
</evidence>
<comment type="function">
    <text evidence="5">This is one of the proteins that binds to the 5S RNA in the ribosome where it forms part of the central protuberance.</text>
</comment>
<evidence type="ECO:0000259" key="7">
    <source>
        <dbReference type="Pfam" id="PF14693"/>
    </source>
</evidence>
<dbReference type="Gene3D" id="2.40.240.10">
    <property type="entry name" value="Ribosomal Protein L25, Chain P"/>
    <property type="match status" value="1"/>
</dbReference>
<sequence length="220" mass="24642">MDELNALAREEKIKRTAGLNTENLVPAVLYGPELKPMHLQVSAQDFIKIFRQVGENALFQLNVAGRKDKPLVLIHEVQRHPLSGGVIHVDFFQPKLTEKIEAKIPVVLTGEAPAVKELGGTLTKNLPEITVKAFPQDLPKEIPLPVARLDTFGVKIFVKDIFLGAKIEILNDPDEIVAQVVPPERVEEELQKPVEEKVEEVERIEKQKKEKEEVSEEDAG</sequence>
<proteinExistence type="inferred from homology"/>
<keyword evidence="4 5" id="KW-0687">Ribonucleoprotein</keyword>
<evidence type="ECO:0000313" key="8">
    <source>
        <dbReference type="EMBL" id="OHA67648.1"/>
    </source>
</evidence>
<dbReference type="InterPro" id="IPR011035">
    <property type="entry name" value="Ribosomal_bL25/Gln-tRNA_synth"/>
</dbReference>
<comment type="caution">
    <text evidence="8">The sequence shown here is derived from an EMBL/GenBank/DDBJ whole genome shotgun (WGS) entry which is preliminary data.</text>
</comment>
<dbReference type="EMBL" id="MHTX01000036">
    <property type="protein sequence ID" value="OHA67648.1"/>
    <property type="molecule type" value="Genomic_DNA"/>
</dbReference>
<evidence type="ECO:0000256" key="2">
    <source>
        <dbReference type="ARBA" id="ARBA00022884"/>
    </source>
</evidence>
<dbReference type="InterPro" id="IPR029751">
    <property type="entry name" value="Ribosomal_L25_dom"/>
</dbReference>
<dbReference type="Proteomes" id="UP000179258">
    <property type="component" value="Unassembled WGS sequence"/>
</dbReference>
<dbReference type="InterPro" id="IPR020057">
    <property type="entry name" value="Ribosomal_bL25_b-dom"/>
</dbReference>
<dbReference type="GO" id="GO:0008097">
    <property type="term" value="F:5S rRNA binding"/>
    <property type="evidence" value="ECO:0007669"/>
    <property type="project" value="InterPro"/>
</dbReference>
<dbReference type="AlphaFoldDB" id="A0A1G2R507"/>
<evidence type="ECO:0000256" key="4">
    <source>
        <dbReference type="ARBA" id="ARBA00023274"/>
    </source>
</evidence>
<feature type="domain" description="Large ribosomal subunit protein bL25 beta" evidence="7">
    <location>
        <begin position="99"/>
        <end position="183"/>
    </location>
</feature>
<dbReference type="InterPro" id="IPR001021">
    <property type="entry name" value="Ribosomal_bL25_long"/>
</dbReference>
<dbReference type="GO" id="GO:0006412">
    <property type="term" value="P:translation"/>
    <property type="evidence" value="ECO:0007669"/>
    <property type="project" value="UniProtKB-UniRule"/>
</dbReference>
<dbReference type="PANTHER" id="PTHR33284">
    <property type="entry name" value="RIBOSOMAL PROTEIN L25/GLN-TRNA SYNTHETASE, ANTI-CODON-BINDING DOMAIN-CONTAINING PROTEIN"/>
    <property type="match status" value="1"/>
</dbReference>
<dbReference type="SUPFAM" id="SSF50715">
    <property type="entry name" value="Ribosomal protein L25-like"/>
    <property type="match status" value="1"/>
</dbReference>
<keyword evidence="1 5" id="KW-0699">rRNA-binding</keyword>
<dbReference type="GO" id="GO:0022625">
    <property type="term" value="C:cytosolic large ribosomal subunit"/>
    <property type="evidence" value="ECO:0007669"/>
    <property type="project" value="TreeGrafter"/>
</dbReference>
<protein>
    <recommendedName>
        <fullName evidence="5">Large ribosomal subunit protein bL25</fullName>
    </recommendedName>
    <alternativeName>
        <fullName evidence="5">General stress protein CTC</fullName>
    </alternativeName>
</protein>
<comment type="subunit">
    <text evidence="5">Part of the 50S ribosomal subunit; part of the 5S rRNA/L5/L18/L25 subcomplex. Contacts the 5S rRNA. Binds to the 5S rRNA independently of L5 and L18.</text>
</comment>
<keyword evidence="2 5" id="KW-0694">RNA-binding</keyword>
<feature type="domain" description="Large ribosomal subunit protein bL25 L25" evidence="6">
    <location>
        <begin position="4"/>
        <end position="91"/>
    </location>
</feature>
<name>A0A1G2R507_9BACT</name>
<gene>
    <name evidence="5" type="primary">rplY</name>
    <name evidence="5" type="synonym">ctc</name>
    <name evidence="8" type="ORF">A3D59_03725</name>
</gene>
<comment type="similarity">
    <text evidence="5">Belongs to the bacterial ribosomal protein bL25 family. CTC subfamily.</text>
</comment>
<evidence type="ECO:0000313" key="9">
    <source>
        <dbReference type="Proteomes" id="UP000179258"/>
    </source>
</evidence>
<organism evidence="8 9">
    <name type="scientific">Candidatus Wildermuthbacteria bacterium RIFCSPHIGHO2_02_FULL_47_17</name>
    <dbReference type="NCBI Taxonomy" id="1802452"/>
    <lineage>
        <taxon>Bacteria</taxon>
        <taxon>Candidatus Wildermuthiibacteriota</taxon>
    </lineage>
</organism>
<dbReference type="Pfam" id="PF01386">
    <property type="entry name" value="Ribosomal_L25p"/>
    <property type="match status" value="1"/>
</dbReference>
<evidence type="ECO:0000256" key="3">
    <source>
        <dbReference type="ARBA" id="ARBA00022980"/>
    </source>
</evidence>
<dbReference type="PANTHER" id="PTHR33284:SF1">
    <property type="entry name" value="RIBOSOMAL PROTEIN L25_GLN-TRNA SYNTHETASE, ANTI-CODON-BINDING DOMAIN-CONTAINING PROTEIN"/>
    <property type="match status" value="1"/>
</dbReference>
<evidence type="ECO:0000256" key="1">
    <source>
        <dbReference type="ARBA" id="ARBA00022730"/>
    </source>
</evidence>